<evidence type="ECO:0000256" key="2">
    <source>
        <dbReference type="ARBA" id="ARBA00010075"/>
    </source>
</evidence>
<feature type="domain" description="Transposase IS4-like" evidence="7">
    <location>
        <begin position="139"/>
        <end position="307"/>
    </location>
</feature>
<dbReference type="Proteomes" id="UP001179121">
    <property type="component" value="Chromosome"/>
</dbReference>
<feature type="domain" description="Transposase InsH N-terminal" evidence="8">
    <location>
        <begin position="19"/>
        <end position="111"/>
    </location>
</feature>
<dbReference type="KEGG" id="nti:DNFV4_02036"/>
<dbReference type="Pfam" id="PF05598">
    <property type="entry name" value="DUF772"/>
    <property type="match status" value="1"/>
</dbReference>
<evidence type="ECO:0000259" key="7">
    <source>
        <dbReference type="Pfam" id="PF01609"/>
    </source>
</evidence>
<comment type="function">
    <text evidence="1">Involved in the transposition of the insertion sequence IS5.</text>
</comment>
<accession>A0AA86MZ27</accession>
<keyword evidence="10" id="KW-1185">Reference proteome</keyword>
<feature type="region of interest" description="Disordered" evidence="6">
    <location>
        <begin position="242"/>
        <end position="263"/>
    </location>
</feature>
<sequence>MSQQTFAEASFEQYRKPTRRERFLAEMEQVIPWSELAAVIEPYYPKAEGAGRPPVGVERMLRIHFLQHWFNLSDPAVEEALYDSRAMRQFVGIDLGREPVPDETTICKFRHLLEAHRLGEQLFALIRTYLAEQGLQISRGTIVDATIISAPSSTKNRTKERDPEMHQTKKGNQWYFGMKAHIGVDSRTKLIHSVAATAANVHDSQVLPELLHGQETRVWGDAAYSGQRDVIQQHVPGAKSFVQTKAHRHRPLSETERARNRTKSKVRAKVEHVFLVMKQIFGWAKVRYRGLAKNTNWLFVTCGLTNLYLARRRLLAGT</sequence>
<dbReference type="InterPro" id="IPR002559">
    <property type="entry name" value="Transposase_11"/>
</dbReference>
<dbReference type="PANTHER" id="PTHR35604:SF2">
    <property type="entry name" value="TRANSPOSASE INSH FOR INSERTION SEQUENCE ELEMENT IS5A-RELATED"/>
    <property type="match status" value="1"/>
</dbReference>
<dbReference type="GO" id="GO:0004803">
    <property type="term" value="F:transposase activity"/>
    <property type="evidence" value="ECO:0007669"/>
    <property type="project" value="InterPro"/>
</dbReference>
<dbReference type="NCBIfam" id="NF033581">
    <property type="entry name" value="transpos_IS5_4"/>
    <property type="match status" value="1"/>
</dbReference>
<keyword evidence="3" id="KW-0815">Transposition</keyword>
<evidence type="ECO:0000256" key="4">
    <source>
        <dbReference type="ARBA" id="ARBA00023125"/>
    </source>
</evidence>
<dbReference type="RefSeq" id="WP_289268492.1">
    <property type="nucleotide sequence ID" value="NZ_OX365700.1"/>
</dbReference>
<keyword evidence="5" id="KW-0233">DNA recombination</keyword>
<keyword evidence="4" id="KW-0238">DNA-binding</keyword>
<dbReference type="GO" id="GO:0006313">
    <property type="term" value="P:DNA transposition"/>
    <property type="evidence" value="ECO:0007669"/>
    <property type="project" value="InterPro"/>
</dbReference>
<name>A0AA86MZ27_9BACT</name>
<reference evidence="9" key="1">
    <citation type="submission" date="2022-10" db="EMBL/GenBank/DDBJ databases">
        <authorList>
            <person name="Koch H."/>
        </authorList>
    </citation>
    <scope>NUCLEOTIDE SEQUENCE</scope>
    <source>
        <strain evidence="9">DNF</strain>
    </source>
</reference>
<dbReference type="Pfam" id="PF01609">
    <property type="entry name" value="DDE_Tnp_1"/>
    <property type="match status" value="1"/>
</dbReference>
<organism evidence="9 10">
    <name type="scientific">Nitrospira tepida</name>
    <dbReference type="NCBI Taxonomy" id="2973512"/>
    <lineage>
        <taxon>Bacteria</taxon>
        <taxon>Pseudomonadati</taxon>
        <taxon>Nitrospirota</taxon>
        <taxon>Nitrospiria</taxon>
        <taxon>Nitrospirales</taxon>
        <taxon>Nitrospiraceae</taxon>
        <taxon>Nitrospira</taxon>
    </lineage>
</organism>
<dbReference type="InterPro" id="IPR047959">
    <property type="entry name" value="Transpos_IS5"/>
</dbReference>
<evidence type="ECO:0000256" key="6">
    <source>
        <dbReference type="SAM" id="MobiDB-lite"/>
    </source>
</evidence>
<proteinExistence type="inferred from homology"/>
<gene>
    <name evidence="9" type="ORF">DNFV4_02036</name>
</gene>
<protein>
    <submittedName>
        <fullName evidence="9">CP4-44 prophage IS5 transposase and trans-activator</fullName>
    </submittedName>
</protein>
<dbReference type="AlphaFoldDB" id="A0AA86MZ27"/>
<comment type="similarity">
    <text evidence="2">Belongs to the transposase 11 family.</text>
</comment>
<evidence type="ECO:0000256" key="3">
    <source>
        <dbReference type="ARBA" id="ARBA00022578"/>
    </source>
</evidence>
<evidence type="ECO:0000256" key="5">
    <source>
        <dbReference type="ARBA" id="ARBA00023172"/>
    </source>
</evidence>
<evidence type="ECO:0000313" key="9">
    <source>
        <dbReference type="EMBL" id="CAI4031617.1"/>
    </source>
</evidence>
<dbReference type="InterPro" id="IPR008490">
    <property type="entry name" value="Transposase_InsH_N"/>
</dbReference>
<dbReference type="GO" id="GO:0003677">
    <property type="term" value="F:DNA binding"/>
    <property type="evidence" value="ECO:0007669"/>
    <property type="project" value="UniProtKB-KW"/>
</dbReference>
<evidence type="ECO:0000256" key="1">
    <source>
        <dbReference type="ARBA" id="ARBA00003544"/>
    </source>
</evidence>
<evidence type="ECO:0000259" key="8">
    <source>
        <dbReference type="Pfam" id="PF05598"/>
    </source>
</evidence>
<evidence type="ECO:0000313" key="10">
    <source>
        <dbReference type="Proteomes" id="UP001179121"/>
    </source>
</evidence>
<dbReference type="PANTHER" id="PTHR35604">
    <property type="entry name" value="TRANSPOSASE INSH FOR INSERTION SEQUENCE ELEMENT IS5A-RELATED"/>
    <property type="match status" value="1"/>
</dbReference>
<dbReference type="EMBL" id="OX365700">
    <property type="protein sequence ID" value="CAI4031617.1"/>
    <property type="molecule type" value="Genomic_DNA"/>
</dbReference>